<organism evidence="2 3">
    <name type="scientific">Timema podura</name>
    <name type="common">Walking stick</name>
    <dbReference type="NCBI Taxonomy" id="61482"/>
    <lineage>
        <taxon>Eukaryota</taxon>
        <taxon>Metazoa</taxon>
        <taxon>Ecdysozoa</taxon>
        <taxon>Arthropoda</taxon>
        <taxon>Hexapoda</taxon>
        <taxon>Insecta</taxon>
        <taxon>Pterygota</taxon>
        <taxon>Neoptera</taxon>
        <taxon>Polyneoptera</taxon>
        <taxon>Phasmatodea</taxon>
        <taxon>Timematodea</taxon>
        <taxon>Timematoidea</taxon>
        <taxon>Timematidae</taxon>
        <taxon>Timema</taxon>
    </lineage>
</organism>
<keyword evidence="1" id="KW-0812">Transmembrane</keyword>
<reference evidence="2" key="1">
    <citation type="submission" date="2021-03" db="EMBL/GenBank/DDBJ databases">
        <authorList>
            <person name="Tran Van P."/>
        </authorList>
    </citation>
    <scope>NUCLEOTIDE SEQUENCE</scope>
</reference>
<keyword evidence="3" id="KW-1185">Reference proteome</keyword>
<sequence length="100" mass="10773">MHSCLCGGKVVNHLGKPTLSKPDLNLNPDLVTGNPAQNDRVTRRTIHCMRVYAGMSSGRQPLDKIVFPSALVLAFFGLGLSTFSVKQLLSSSSSRVAGRF</sequence>
<keyword evidence="1" id="KW-1133">Transmembrane helix</keyword>
<comment type="caution">
    <text evidence="2">The sequence shown here is derived from an EMBL/GenBank/DDBJ whole genome shotgun (WGS) entry which is preliminary data.</text>
</comment>
<evidence type="ECO:0000313" key="2">
    <source>
        <dbReference type="EMBL" id="CAG2054936.1"/>
    </source>
</evidence>
<feature type="transmembrane region" description="Helical" evidence="1">
    <location>
        <begin position="65"/>
        <end position="85"/>
    </location>
</feature>
<accession>A0ABN7NGE1</accession>
<name>A0ABN7NGE1_TIMPD</name>
<dbReference type="EMBL" id="CAJPIN010001899">
    <property type="protein sequence ID" value="CAG2054936.1"/>
    <property type="molecule type" value="Genomic_DNA"/>
</dbReference>
<evidence type="ECO:0000313" key="3">
    <source>
        <dbReference type="Proteomes" id="UP001153148"/>
    </source>
</evidence>
<gene>
    <name evidence="2" type="ORF">TPAB3V08_LOCUS1952</name>
</gene>
<protein>
    <submittedName>
        <fullName evidence="2">Uncharacterized protein</fullName>
    </submittedName>
</protein>
<keyword evidence="1" id="KW-0472">Membrane</keyword>
<evidence type="ECO:0000256" key="1">
    <source>
        <dbReference type="SAM" id="Phobius"/>
    </source>
</evidence>
<dbReference type="Proteomes" id="UP001153148">
    <property type="component" value="Unassembled WGS sequence"/>
</dbReference>
<proteinExistence type="predicted"/>